<dbReference type="Proteomes" id="UP000002949">
    <property type="component" value="Unassembled WGS sequence"/>
</dbReference>
<feature type="non-terminal residue" evidence="2">
    <location>
        <position position="1"/>
    </location>
</feature>
<keyword evidence="1" id="KW-1133">Transmembrane helix</keyword>
<proteinExistence type="predicted"/>
<feature type="transmembrane region" description="Helical" evidence="1">
    <location>
        <begin position="173"/>
        <end position="192"/>
    </location>
</feature>
<dbReference type="GO" id="GO:0031293">
    <property type="term" value="P:membrane protein intracellular domain proteolysis"/>
    <property type="evidence" value="ECO:0007669"/>
    <property type="project" value="TreeGrafter"/>
</dbReference>
<protein>
    <submittedName>
        <fullName evidence="2">Peptidase, M50 family protein</fullName>
    </submittedName>
</protein>
<dbReference type="GO" id="GO:0016020">
    <property type="term" value="C:membrane"/>
    <property type="evidence" value="ECO:0007669"/>
    <property type="project" value="InterPro"/>
</dbReference>
<feature type="transmembrane region" description="Helical" evidence="1">
    <location>
        <begin position="283"/>
        <end position="304"/>
    </location>
</feature>
<evidence type="ECO:0000256" key="1">
    <source>
        <dbReference type="SAM" id="Phobius"/>
    </source>
</evidence>
<feature type="transmembrane region" description="Helical" evidence="1">
    <location>
        <begin position="258"/>
        <end position="277"/>
    </location>
</feature>
<evidence type="ECO:0000313" key="2">
    <source>
        <dbReference type="EMBL" id="EHH09784.1"/>
    </source>
</evidence>
<dbReference type="PANTHER" id="PTHR13325:SF3">
    <property type="entry name" value="MEMBRANE-BOUND TRANSCRIPTION FACTOR SITE-2 PROTEASE"/>
    <property type="match status" value="1"/>
</dbReference>
<dbReference type="STRING" id="1082933.A6B35_25200"/>
<dbReference type="eggNOG" id="COG1994">
    <property type="taxonomic scope" value="Bacteria"/>
</dbReference>
<dbReference type="AlphaFoldDB" id="G6YEQ5"/>
<dbReference type="GO" id="GO:0004222">
    <property type="term" value="F:metalloendopeptidase activity"/>
    <property type="evidence" value="ECO:0007669"/>
    <property type="project" value="InterPro"/>
</dbReference>
<feature type="transmembrane region" description="Helical" evidence="1">
    <location>
        <begin position="316"/>
        <end position="338"/>
    </location>
</feature>
<reference evidence="2 3" key="1">
    <citation type="journal article" date="2012" name="J. Bacteriol.">
        <title>Draft Genome Sequence of Plant Growth-Promoting Rhizobium Mesorhizobium amorphae, Isolated from Zinc-Lead Mine Tailings.</title>
        <authorList>
            <person name="Hao X."/>
            <person name="Lin Y."/>
            <person name="Johnstone L."/>
            <person name="Baltrus D.A."/>
            <person name="Miller S.J."/>
            <person name="Wei G."/>
            <person name="Rensing C."/>
        </authorList>
    </citation>
    <scope>NUCLEOTIDE SEQUENCE [LARGE SCALE GENOMIC DNA]</scope>
    <source>
        <strain evidence="2 3">CCNWGS0123</strain>
    </source>
</reference>
<evidence type="ECO:0000313" key="3">
    <source>
        <dbReference type="Proteomes" id="UP000002949"/>
    </source>
</evidence>
<dbReference type="RefSeq" id="WP_006204145.1">
    <property type="nucleotide sequence ID" value="NZ_AGSN01000146.1"/>
</dbReference>
<keyword evidence="3" id="KW-1185">Reference proteome</keyword>
<keyword evidence="1" id="KW-0472">Membrane</keyword>
<dbReference type="PANTHER" id="PTHR13325">
    <property type="entry name" value="PROTEASE M50 MEMBRANE-BOUND TRANSCRIPTION FACTOR SITE 2 PROTEASE"/>
    <property type="match status" value="1"/>
</dbReference>
<keyword evidence="1" id="KW-0812">Transmembrane</keyword>
<dbReference type="EMBL" id="AGSN01000146">
    <property type="protein sequence ID" value="EHH09784.1"/>
    <property type="molecule type" value="Genomic_DNA"/>
</dbReference>
<feature type="transmembrane region" description="Helical" evidence="1">
    <location>
        <begin position="44"/>
        <end position="66"/>
    </location>
</feature>
<organism evidence="2 3">
    <name type="scientific">Mesorhizobium amorphae CCNWGS0123</name>
    <dbReference type="NCBI Taxonomy" id="1082933"/>
    <lineage>
        <taxon>Bacteria</taxon>
        <taxon>Pseudomonadati</taxon>
        <taxon>Pseudomonadota</taxon>
        <taxon>Alphaproteobacteria</taxon>
        <taxon>Hyphomicrobiales</taxon>
        <taxon>Phyllobacteriaceae</taxon>
        <taxon>Mesorhizobium</taxon>
    </lineage>
</organism>
<accession>G6YEQ5</accession>
<sequence>IADRASKQHNRKLLSKFANPLAIRVGLFDPDEFLNATYPLVRPFLSWIGGVAFLALVGYSIFLAAMNWQALTGDVTDRVLSAENIALILIAYPFIKALHELGHAYAVKRWGGEVHEIGVMLLVFMPVPYVDASESLAFRDKWQRALVGAAGIIVEGLLACLALIVWLNAEPGLVRAFAFNVMLIGGISTLLFNGNPLLRFDGYYVLSDILEIPNLGQRATKYLGYLVQRYLFGIESAETPATAQGEEFWLFSYGVTAFFYRIGVMVAIVTLVSQRFFVVGMMMAGWALVLMVGLPLARQLWFLFTSASLRRTRGRAFAVVAASLALVAMPFFVIPLPYATAAQGVVWLPGDGVVNAGVDGVVTEIVATPGARIERGAPILRLEDPLLEARTVLLDLRVGELERRLEKLDVSNKVDAKVVAEELRLARADLVLARDRAEALTVRAQASGTLIVPSAKDLDGKFVRRGETLAYVTRFDQPTLRAVIPESDADLVRNHTAFVDVRFVEDPSVSHPAKIIREVPSLTATLPNAALSTVGGGEFSLDPTDPSQKRVLANLMHLELVLANPSKIDRIGGRIYVRFFHGNVPLYERTYRWIRQVFLRVYQV</sequence>
<dbReference type="GO" id="GO:0005737">
    <property type="term" value="C:cytoplasm"/>
    <property type="evidence" value="ECO:0007669"/>
    <property type="project" value="TreeGrafter"/>
</dbReference>
<gene>
    <name evidence="2" type="ORF">MEA186_22241</name>
</gene>
<name>G6YEQ5_9HYPH</name>
<feature type="transmembrane region" description="Helical" evidence="1">
    <location>
        <begin position="145"/>
        <end position="167"/>
    </location>
</feature>
<dbReference type="InterPro" id="IPR001193">
    <property type="entry name" value="MBTPS2"/>
</dbReference>
<dbReference type="PATRIC" id="fig|1082933.3.peg.4335"/>